<accession>E6SIP5</accession>
<dbReference type="Pfam" id="PF01548">
    <property type="entry name" value="DEDD_Tnp_IS110"/>
    <property type="match status" value="1"/>
</dbReference>
<organism evidence="3 4">
    <name type="scientific">Thermaerobacter marianensis (strain ATCC 700841 / DSM 12885 / JCM 10246 / 7p75a)</name>
    <dbReference type="NCBI Taxonomy" id="644966"/>
    <lineage>
        <taxon>Bacteria</taxon>
        <taxon>Bacillati</taxon>
        <taxon>Bacillota</taxon>
        <taxon>Clostridia</taxon>
        <taxon>Eubacteriales</taxon>
        <taxon>Clostridiales Family XVII. Incertae Sedis</taxon>
        <taxon>Thermaerobacter</taxon>
    </lineage>
</organism>
<dbReference type="InterPro" id="IPR047650">
    <property type="entry name" value="Transpos_IS110"/>
</dbReference>
<reference evidence="3 4" key="1">
    <citation type="journal article" date="2010" name="Stand. Genomic Sci.">
        <title>Complete genome sequence of Thermaerobacter marianensis type strain (7p75a).</title>
        <authorList>
            <person name="Han C."/>
            <person name="Gu W."/>
            <person name="Zhang X."/>
            <person name="Lapidus A."/>
            <person name="Nolan M."/>
            <person name="Copeland A."/>
            <person name="Lucas S."/>
            <person name="Del Rio T.G."/>
            <person name="Tice H."/>
            <person name="Cheng J.F."/>
            <person name="Tapia R."/>
            <person name="Goodwin L."/>
            <person name="Pitluck S."/>
            <person name="Pagani I."/>
            <person name="Ivanova N."/>
            <person name="Mavromatis K."/>
            <person name="Mikhailova N."/>
            <person name="Pati A."/>
            <person name="Chen A."/>
            <person name="Palaniappan K."/>
            <person name="Land M."/>
            <person name="Hauser L."/>
            <person name="Chang Y.J."/>
            <person name="Jeffries C.D."/>
            <person name="Schneider S."/>
            <person name="Rohde M."/>
            <person name="Goker M."/>
            <person name="Pukall R."/>
            <person name="Woyke T."/>
            <person name="Bristow J."/>
            <person name="Eisen J.A."/>
            <person name="Markowitz V."/>
            <person name="Hugenholtz P."/>
            <person name="Kyrpides N.C."/>
            <person name="Klenk H.P."/>
            <person name="Detter J.C."/>
        </authorList>
    </citation>
    <scope>NUCLEOTIDE SEQUENCE [LARGE SCALE GENOMIC DNA]</scope>
    <source>
        <strain evidence="4">ATCC 700841 / DSM 12885 / JCM 10246 / 7p75a</strain>
    </source>
</reference>
<gene>
    <name evidence="3" type="ordered locus">Tmar_1896</name>
</gene>
<dbReference type="HOGENOM" id="CLU_036902_1_0_9"/>
<dbReference type="PANTHER" id="PTHR33055:SF13">
    <property type="entry name" value="TRANSPOSASE"/>
    <property type="match status" value="1"/>
</dbReference>
<dbReference type="Pfam" id="PF02371">
    <property type="entry name" value="Transposase_20"/>
    <property type="match status" value="1"/>
</dbReference>
<name>E6SIP5_THEM7</name>
<reference evidence="4" key="2">
    <citation type="journal article" date="2010" name="Stand. Genomic Sci.">
        <title>Complete genome sequence of Thermaerobacter marianensis type strain (7p75aT).</title>
        <authorList>
            <person name="Han C."/>
            <person name="Gu W."/>
            <person name="Zhang X."/>
            <person name="Lapidus A."/>
            <person name="Nolan M."/>
            <person name="Copeland A."/>
            <person name="Lucas S."/>
            <person name="Glavina Del Rio T."/>
            <person name="Tice H."/>
            <person name="Cheng J."/>
            <person name="Tapia R."/>
            <person name="Goodwin L."/>
            <person name="Pitluck S."/>
            <person name="Pagani I."/>
            <person name="Ivanova N."/>
            <person name="Mavromatis K."/>
            <person name="Mikhailova N."/>
            <person name="Pati A."/>
            <person name="Chen A."/>
            <person name="Palaniappan K."/>
            <person name="Land M."/>
            <person name="Hauser L."/>
            <person name="Chang Y."/>
            <person name="Jeffries C."/>
            <person name="Schneider S."/>
            <person name="Rohde M."/>
            <person name="Goker M."/>
            <person name="Pukall R."/>
            <person name="Woyke T."/>
            <person name="Bristow J."/>
            <person name="Eisen J."/>
            <person name="Markowitz V."/>
            <person name="Hugenholtz P."/>
            <person name="Kyrpides N."/>
            <person name="Klenk H."/>
            <person name="Detter J."/>
        </authorList>
    </citation>
    <scope>NUCLEOTIDE SEQUENCE [LARGE SCALE GENOMIC DNA]</scope>
    <source>
        <strain evidence="4">ATCC 700841 / DSM 12885 / JCM 10246 / 7p75a</strain>
    </source>
</reference>
<dbReference type="GO" id="GO:0004803">
    <property type="term" value="F:transposase activity"/>
    <property type="evidence" value="ECO:0007669"/>
    <property type="project" value="InterPro"/>
</dbReference>
<feature type="domain" description="Transposase IS110-like N-terminal" evidence="1">
    <location>
        <begin position="4"/>
        <end position="145"/>
    </location>
</feature>
<dbReference type="InterPro" id="IPR003346">
    <property type="entry name" value="Transposase_20"/>
</dbReference>
<evidence type="ECO:0000259" key="1">
    <source>
        <dbReference type="Pfam" id="PF01548"/>
    </source>
</evidence>
<dbReference type="OrthoDB" id="9811278at2"/>
<feature type="domain" description="Transposase IS116/IS110/IS902 C-terminal" evidence="2">
    <location>
        <begin position="213"/>
        <end position="293"/>
    </location>
</feature>
<evidence type="ECO:0000313" key="4">
    <source>
        <dbReference type="Proteomes" id="UP000008915"/>
    </source>
</evidence>
<dbReference type="NCBIfam" id="NF033542">
    <property type="entry name" value="transpos_IS110"/>
    <property type="match status" value="1"/>
</dbReference>
<keyword evidence="4" id="KW-1185">Reference proteome</keyword>
<proteinExistence type="predicted"/>
<dbReference type="Proteomes" id="UP000008915">
    <property type="component" value="Chromosome"/>
</dbReference>
<dbReference type="KEGG" id="tmr:Tmar_1896"/>
<dbReference type="PANTHER" id="PTHR33055">
    <property type="entry name" value="TRANSPOSASE FOR INSERTION SEQUENCE ELEMENT IS1111A"/>
    <property type="match status" value="1"/>
</dbReference>
<dbReference type="InterPro" id="IPR002525">
    <property type="entry name" value="Transp_IS110-like_N"/>
</dbReference>
<evidence type="ECO:0000259" key="2">
    <source>
        <dbReference type="Pfam" id="PF02371"/>
    </source>
</evidence>
<dbReference type="EMBL" id="CP002344">
    <property type="protein sequence ID" value="ADU51989.1"/>
    <property type="molecule type" value="Genomic_DNA"/>
</dbReference>
<protein>
    <submittedName>
        <fullName evidence="3">Transposase IS116/IS110/IS902 family protein</fullName>
    </submittedName>
</protein>
<dbReference type="GO" id="GO:0003677">
    <property type="term" value="F:DNA binding"/>
    <property type="evidence" value="ECO:0007669"/>
    <property type="project" value="InterPro"/>
</dbReference>
<dbReference type="eggNOG" id="COG3547">
    <property type="taxonomic scope" value="Bacteria"/>
</dbReference>
<evidence type="ECO:0000313" key="3">
    <source>
        <dbReference type="EMBL" id="ADU51989.1"/>
    </source>
</evidence>
<dbReference type="AlphaFoldDB" id="E6SIP5"/>
<sequence>MRWIGLDIHRTSVEAAELRDGETTVRRFRFRNTPEAWQRFAASLDRDAAVCLEATGNAFWIYDLLAGRAREVVVAHPLKTRAIAEARIKTDKIDAEILARLLKADFVARVWVPPKPVRELRSLLGHWCCLVKQKTVLKNQVHGVLMRQGLRCPFTDLFGRGGRAYLQRIRGQLPEAEQIIVDSALQVLDRVEAQLEALRRELYRRAQSVPGVRKLLAIPGVDVFTALMVIAELGDASRFPSPKHVTSYAGLVPSVHQSGSVRYTGSITKAGRRHLRWVLVQAAQKAVRSPGRLQRFDLRLRAKKGHHVAIVAAARKLLAFMWLVLVRDTEYLDGREDLRRIKERRLAREGLAYVCKDFWGSDRLDPGVEEVVAALRGA</sequence>
<dbReference type="GO" id="GO:0006313">
    <property type="term" value="P:DNA transposition"/>
    <property type="evidence" value="ECO:0007669"/>
    <property type="project" value="InterPro"/>
</dbReference>
<dbReference type="STRING" id="644966.Tmar_1896"/>
<dbReference type="RefSeq" id="WP_013496290.1">
    <property type="nucleotide sequence ID" value="NC_014831.1"/>
</dbReference>